<gene>
    <name evidence="2" type="ORF">E2650_11900</name>
    <name evidence="3" type="ORF">ODY93_19835</name>
</gene>
<feature type="transmembrane region" description="Helical" evidence="1">
    <location>
        <begin position="55"/>
        <end position="76"/>
    </location>
</feature>
<keyword evidence="4" id="KW-1185">Reference proteome</keyword>
<dbReference type="EMBL" id="JAOTLW010000027">
    <property type="protein sequence ID" value="MDI5833841.1"/>
    <property type="molecule type" value="Genomic_DNA"/>
</dbReference>
<dbReference type="Proteomes" id="UP001159075">
    <property type="component" value="Unassembled WGS sequence"/>
</dbReference>
<feature type="transmembrane region" description="Helical" evidence="1">
    <location>
        <begin position="21"/>
        <end position="43"/>
    </location>
</feature>
<keyword evidence="1" id="KW-1133">Transmembrane helix</keyword>
<dbReference type="OrthoDB" id="1347838at2"/>
<dbReference type="RefSeq" id="WP_047540754.1">
    <property type="nucleotide sequence ID" value="NZ_BLRE01000014.1"/>
</dbReference>
<name>A0A1E3UX95_9GAMM</name>
<evidence type="ECO:0000313" key="3">
    <source>
        <dbReference type="EMBL" id="MDI5833841.1"/>
    </source>
</evidence>
<reference evidence="2" key="2">
    <citation type="submission" date="2019-04" db="EMBL/GenBank/DDBJ databases">
        <authorList>
            <person name="Zou H."/>
        </authorList>
    </citation>
    <scope>NUCLEOTIDE SEQUENCE</scope>
    <source>
        <strain evidence="2">2015oxa</strain>
    </source>
</reference>
<reference evidence="3 4" key="3">
    <citation type="submission" date="2022-09" db="EMBL/GenBank/DDBJ databases">
        <title>The outer-membrane cytochrome OmcA is essential for infection of Shewanella oneidensis by a zebrafish-associated bacteriophage.</title>
        <authorList>
            <person name="Grenfell A.W."/>
            <person name="Intile P."/>
            <person name="Mcfarlane J."/>
            <person name="Leung D."/>
            <person name="Abdalla K."/>
            <person name="Wold M."/>
            <person name="Kees E."/>
            <person name="Gralnick J."/>
        </authorList>
    </citation>
    <scope>NUCLEOTIDE SEQUENCE [LARGE SCALE GENOMIC DNA]</scope>
    <source>
        <strain evidence="3 4">NF-5</strain>
    </source>
</reference>
<organism evidence="2">
    <name type="scientific">Shewanella xiamenensis</name>
    <dbReference type="NCBI Taxonomy" id="332186"/>
    <lineage>
        <taxon>Bacteria</taxon>
        <taxon>Pseudomonadati</taxon>
        <taxon>Pseudomonadota</taxon>
        <taxon>Gammaproteobacteria</taxon>
        <taxon>Alteromonadales</taxon>
        <taxon>Shewanellaceae</taxon>
        <taxon>Shewanella</taxon>
    </lineage>
</organism>
<protein>
    <submittedName>
        <fullName evidence="3">Superinfection exclusion B family protein</fullName>
    </submittedName>
</protein>
<proteinExistence type="predicted"/>
<sequence>MIKLKFDSVKLFNPKKVMFRVMLWLMVSCAVLLAMPSNILTLLALDKFVPEHAHFVGLGLIISIAYFLTQLLNLGLDESIRHLSDKRITETIEAKVNLLDRAERALLREFFLQGATILTLPQNEPAVKSLLSACILECLGNERHYAIQGPTADYKISMKARIYLNRGVLRLPAGEPSEEEMQHLIKARPQFLNGLVQNRKHAA</sequence>
<dbReference type="EMBL" id="SUNE01000007">
    <property type="protein sequence ID" value="MDG5900577.1"/>
    <property type="molecule type" value="Genomic_DNA"/>
</dbReference>
<evidence type="ECO:0000256" key="1">
    <source>
        <dbReference type="SAM" id="Phobius"/>
    </source>
</evidence>
<accession>A0A1E3UX95</accession>
<dbReference type="Pfam" id="PF14163">
    <property type="entry name" value="SieB"/>
    <property type="match status" value="1"/>
</dbReference>
<dbReference type="GeneID" id="75187467"/>
<comment type="caution">
    <text evidence="2">The sequence shown here is derived from an EMBL/GenBank/DDBJ whole genome shotgun (WGS) entry which is preliminary data.</text>
</comment>
<dbReference type="AlphaFoldDB" id="A0A1E3UX95"/>
<evidence type="ECO:0000313" key="2">
    <source>
        <dbReference type="EMBL" id="MDG5900577.1"/>
    </source>
</evidence>
<dbReference type="InterPro" id="IPR025982">
    <property type="entry name" value="SieB"/>
</dbReference>
<dbReference type="Proteomes" id="UP001152518">
    <property type="component" value="Unassembled WGS sequence"/>
</dbReference>
<evidence type="ECO:0000313" key="4">
    <source>
        <dbReference type="Proteomes" id="UP001159075"/>
    </source>
</evidence>
<keyword evidence="1" id="KW-0472">Membrane</keyword>
<keyword evidence="1" id="KW-0812">Transmembrane</keyword>
<reference evidence="2" key="1">
    <citation type="journal article" date="2019" name="Int J Environ Res Public Health">
        <title>Characterization of Chromosome-Mediated BlaOXA-894 in Shewanella xiamenensis Isolated from Pig Wastewater.</title>
        <authorList>
            <person name="Zou H."/>
            <person name="Zhou Z."/>
            <person name="Xia H."/>
            <person name="Zhao Q."/>
            <person name="Li X."/>
        </authorList>
    </citation>
    <scope>NUCLEOTIDE SEQUENCE</scope>
    <source>
        <strain evidence="2">2015oxa</strain>
    </source>
</reference>